<evidence type="ECO:0000256" key="4">
    <source>
        <dbReference type="ARBA" id="ARBA00023136"/>
    </source>
</evidence>
<comment type="subcellular location">
    <subcellularLocation>
        <location evidence="1">Membrane</location>
        <topology evidence="1">Multi-pass membrane protein</topology>
    </subcellularLocation>
</comment>
<accession>A0ABP0NJ47</accession>
<protein>
    <recommendedName>
        <fullName evidence="8">Ion transport domain-containing protein</fullName>
    </recommendedName>
</protein>
<dbReference type="Gene3D" id="3.90.1410.10">
    <property type="entry name" value="set domain protein methyltransferase, domain 1"/>
    <property type="match status" value="1"/>
</dbReference>
<dbReference type="InterPro" id="IPR046341">
    <property type="entry name" value="SET_dom_sf"/>
</dbReference>
<feature type="domain" description="Ion transport" evidence="8">
    <location>
        <begin position="606"/>
        <end position="884"/>
    </location>
</feature>
<dbReference type="InterPro" id="IPR005821">
    <property type="entry name" value="Ion_trans_dom"/>
</dbReference>
<feature type="transmembrane region" description="Helical" evidence="7">
    <location>
        <begin position="859"/>
        <end position="884"/>
    </location>
</feature>
<keyword evidence="4 7" id="KW-0472">Membrane</keyword>
<evidence type="ECO:0000256" key="5">
    <source>
        <dbReference type="SAM" id="Coils"/>
    </source>
</evidence>
<reference evidence="9 10" key="1">
    <citation type="submission" date="2024-02" db="EMBL/GenBank/DDBJ databases">
        <authorList>
            <person name="Chen Y."/>
            <person name="Shah S."/>
            <person name="Dougan E. K."/>
            <person name="Thang M."/>
            <person name="Chan C."/>
        </authorList>
    </citation>
    <scope>NUCLEOTIDE SEQUENCE [LARGE SCALE GENOMIC DNA]</scope>
</reference>
<proteinExistence type="predicted"/>
<comment type="caution">
    <text evidence="9">The sequence shown here is derived from an EMBL/GenBank/DDBJ whole genome shotgun (WGS) entry which is preliminary data.</text>
</comment>
<keyword evidence="3 7" id="KW-1133">Transmembrane helix</keyword>
<dbReference type="Proteomes" id="UP001642464">
    <property type="component" value="Unassembled WGS sequence"/>
</dbReference>
<feature type="transmembrane region" description="Helical" evidence="7">
    <location>
        <begin position="732"/>
        <end position="757"/>
    </location>
</feature>
<keyword evidence="10" id="KW-1185">Reference proteome</keyword>
<evidence type="ECO:0000256" key="7">
    <source>
        <dbReference type="SAM" id="Phobius"/>
    </source>
</evidence>
<evidence type="ECO:0000313" key="9">
    <source>
        <dbReference type="EMBL" id="CAK9063599.1"/>
    </source>
</evidence>
<evidence type="ECO:0000313" key="10">
    <source>
        <dbReference type="Proteomes" id="UP001642464"/>
    </source>
</evidence>
<evidence type="ECO:0000259" key="8">
    <source>
        <dbReference type="Pfam" id="PF00520"/>
    </source>
</evidence>
<dbReference type="Pfam" id="PF00520">
    <property type="entry name" value="Ion_trans"/>
    <property type="match status" value="1"/>
</dbReference>
<keyword evidence="5" id="KW-0175">Coiled coil</keyword>
<feature type="coiled-coil region" evidence="5">
    <location>
        <begin position="253"/>
        <end position="280"/>
    </location>
</feature>
<dbReference type="Gene3D" id="1.20.120.350">
    <property type="entry name" value="Voltage-gated potassium channels. Chain C"/>
    <property type="match status" value="1"/>
</dbReference>
<organism evidence="9 10">
    <name type="scientific">Durusdinium trenchii</name>
    <dbReference type="NCBI Taxonomy" id="1381693"/>
    <lineage>
        <taxon>Eukaryota</taxon>
        <taxon>Sar</taxon>
        <taxon>Alveolata</taxon>
        <taxon>Dinophyceae</taxon>
        <taxon>Suessiales</taxon>
        <taxon>Symbiodiniaceae</taxon>
        <taxon>Durusdinium</taxon>
    </lineage>
</organism>
<keyword evidence="2 7" id="KW-0812">Transmembrane</keyword>
<sequence>MLKRLYEEAAHCHHLCLSASTRRAQHSSAQLSGALSLVLSRNFALQGSALGLLPFIDFFNHHRDDASTATAVSTRVPCTFQERWPGMVAMVAERSIYQGEELTFRYVAAPDSVLLVQYGIAPEGGNRHNLAGVEVFHDDVAKICREKWRVLQSWGWDGHTPLLFTVPDGLSSRAPLRRFAQLLASVDQEELAAATAVRRGRRSAQPATPPAAVQLLISWLLRARARMRLPDLVKDEKDCPLSAAVAAVVAGERDVLEDCLQQLEQELLLWELRVEKSERAIGGYHGSPWLSCDRWAMRSVGASNPAEDFRREALRFLESSPAEGARLLFLSFSFGAVLSAEGDELQLNFAGTGQQYWAVIVQAGHGYKILYEIHPLTRRPPSGRADHGVAPMDERLQLRLRAAREDLLRLAQQHHSDWCNGVQSTFRSVQELCEELVPDASEAVKLSTERSRWEEPSLSHASRRWSLAVVPSLRPCSPDERADPAPPHPSPRGRREAKDAFPEPARLQHAEDPGLMHIPPLPPEVLQIFLSAQCIPAERGARGAKGFQLVGWIEPPADSQEPLALLFAEHGLCLGVQHRRRDGHVPKRRWDDEKSGFDRHLDYAAGVLVTLNFCVMCAQLEWTGQGLGLVLGTLDETYDVQAVQSLRWVEHGISLVFFIELLLRVFVDRREFFFHIANWFDTFLVLNSVVDLIVFSMDPPPDHTLVMVVRTISALRSIRIMRTMRFFQGLRLLLKACHAFLPTLGWSMVVLGLMMSISGLVVGQLLQYFIAEEGEVLEAGSCDRRCTGRAGAGTRAKPPSQPVKAAVGSKRPTAPVSSAEDRIFVWERYGTAYRSIYTLYEPWNWPTNVRPVLDKVSHYYVIFFVLYITVVVFAAIRVITAVFLKDTLDAAQNDAEHQLSESLKKKAQYVQKLETRFFSHIDDSRLAAGTPLERSGGNGMITEERLNAMLELPSPATFKGPEGRWVSKLEFAKQARIMMGIRCGASDFRRASVPRNESEMSHRWPTERNPRVKAYFDTLDLAVHEGGPKTGERRAGSGG</sequence>
<dbReference type="SUPFAM" id="SSF82199">
    <property type="entry name" value="SET domain"/>
    <property type="match status" value="1"/>
</dbReference>
<dbReference type="SUPFAM" id="SSF81324">
    <property type="entry name" value="Voltage-gated potassium channels"/>
    <property type="match status" value="1"/>
</dbReference>
<name>A0ABP0NJ47_9DINO</name>
<evidence type="ECO:0000256" key="2">
    <source>
        <dbReference type="ARBA" id="ARBA00022692"/>
    </source>
</evidence>
<dbReference type="Gene3D" id="1.10.287.70">
    <property type="match status" value="1"/>
</dbReference>
<feature type="region of interest" description="Disordered" evidence="6">
    <location>
        <begin position="788"/>
        <end position="813"/>
    </location>
</feature>
<feature type="region of interest" description="Disordered" evidence="6">
    <location>
        <begin position="475"/>
        <end position="501"/>
    </location>
</feature>
<evidence type="ECO:0000256" key="3">
    <source>
        <dbReference type="ARBA" id="ARBA00022989"/>
    </source>
</evidence>
<evidence type="ECO:0000256" key="1">
    <source>
        <dbReference type="ARBA" id="ARBA00004141"/>
    </source>
</evidence>
<dbReference type="InterPro" id="IPR027359">
    <property type="entry name" value="Volt_channel_dom_sf"/>
</dbReference>
<evidence type="ECO:0000256" key="6">
    <source>
        <dbReference type="SAM" id="MobiDB-lite"/>
    </source>
</evidence>
<dbReference type="EMBL" id="CAXAMM010028890">
    <property type="protein sequence ID" value="CAK9063599.1"/>
    <property type="molecule type" value="Genomic_DNA"/>
</dbReference>
<gene>
    <name evidence="9" type="ORF">SCF082_LOCUS32897</name>
</gene>